<comment type="caution">
    <text evidence="2">The sequence shown here is derived from an EMBL/GenBank/DDBJ whole genome shotgun (WGS) entry which is preliminary data.</text>
</comment>
<dbReference type="RefSeq" id="WP_378285866.1">
    <property type="nucleotide sequence ID" value="NZ_JBHSON010000050.1"/>
</dbReference>
<evidence type="ECO:0000313" key="2">
    <source>
        <dbReference type="EMBL" id="MFC5750135.1"/>
    </source>
</evidence>
<evidence type="ECO:0000313" key="3">
    <source>
        <dbReference type="Proteomes" id="UP001596074"/>
    </source>
</evidence>
<dbReference type="EMBL" id="JBHSON010000050">
    <property type="protein sequence ID" value="MFC5750135.1"/>
    <property type="molecule type" value="Genomic_DNA"/>
</dbReference>
<keyword evidence="1" id="KW-1133">Transmembrane helix</keyword>
<feature type="transmembrane region" description="Helical" evidence="1">
    <location>
        <begin position="121"/>
        <end position="141"/>
    </location>
</feature>
<feature type="transmembrane region" description="Helical" evidence="1">
    <location>
        <begin position="153"/>
        <end position="175"/>
    </location>
</feature>
<feature type="transmembrane region" description="Helical" evidence="1">
    <location>
        <begin position="28"/>
        <end position="48"/>
    </location>
</feature>
<name>A0ABW1AAA1_9ACTN</name>
<keyword evidence="3" id="KW-1185">Reference proteome</keyword>
<organism evidence="2 3">
    <name type="scientific">Actinomadura rugatobispora</name>
    <dbReference type="NCBI Taxonomy" id="1994"/>
    <lineage>
        <taxon>Bacteria</taxon>
        <taxon>Bacillati</taxon>
        <taxon>Actinomycetota</taxon>
        <taxon>Actinomycetes</taxon>
        <taxon>Streptosporangiales</taxon>
        <taxon>Thermomonosporaceae</taxon>
        <taxon>Actinomadura</taxon>
    </lineage>
</organism>
<evidence type="ECO:0008006" key="4">
    <source>
        <dbReference type="Google" id="ProtNLM"/>
    </source>
</evidence>
<dbReference type="Proteomes" id="UP001596074">
    <property type="component" value="Unassembled WGS sequence"/>
</dbReference>
<proteinExistence type="predicted"/>
<gene>
    <name evidence="2" type="ORF">ACFPZN_31295</name>
</gene>
<feature type="transmembrane region" description="Helical" evidence="1">
    <location>
        <begin position="187"/>
        <end position="208"/>
    </location>
</feature>
<feature type="transmembrane region" description="Helical" evidence="1">
    <location>
        <begin position="94"/>
        <end position="115"/>
    </location>
</feature>
<sequence length="209" mass="21777">MSAPDAAESVEGDEIATPTTWRFRLAKVITEIFAPWALAMALFLAVGWRSGPTGLAWGLLGAAITVIGPMAVIIGGVVAGRYTDHHLTTREHRVIPLLISAVLIVIGIGVLQVVGAPSDVVAVQAAMLGVLFVMGPITALWKISFHTGIAGAAVAILSLVWGPGMLGLAVIVVLIGWSRTTLTHHSVLQVMAGPPVAIFATTVPFLLVR</sequence>
<evidence type="ECO:0000256" key="1">
    <source>
        <dbReference type="SAM" id="Phobius"/>
    </source>
</evidence>
<keyword evidence="1" id="KW-0812">Transmembrane</keyword>
<reference evidence="3" key="1">
    <citation type="journal article" date="2019" name="Int. J. Syst. Evol. Microbiol.">
        <title>The Global Catalogue of Microorganisms (GCM) 10K type strain sequencing project: providing services to taxonomists for standard genome sequencing and annotation.</title>
        <authorList>
            <consortium name="The Broad Institute Genomics Platform"/>
            <consortium name="The Broad Institute Genome Sequencing Center for Infectious Disease"/>
            <person name="Wu L."/>
            <person name="Ma J."/>
        </authorList>
    </citation>
    <scope>NUCLEOTIDE SEQUENCE [LARGE SCALE GENOMIC DNA]</scope>
    <source>
        <strain evidence="3">KCTC 42087</strain>
    </source>
</reference>
<protein>
    <recommendedName>
        <fullName evidence="4">Phosphoesterase PA-phosphatase</fullName>
    </recommendedName>
</protein>
<keyword evidence="1" id="KW-0472">Membrane</keyword>
<accession>A0ABW1AAA1</accession>
<feature type="transmembrane region" description="Helical" evidence="1">
    <location>
        <begin position="54"/>
        <end position="82"/>
    </location>
</feature>